<feature type="compositionally biased region" description="Low complexity" evidence="5">
    <location>
        <begin position="361"/>
        <end position="370"/>
    </location>
</feature>
<keyword evidence="1 4" id="KW-0479">Metal-binding</keyword>
<feature type="region of interest" description="Disordered" evidence="5">
    <location>
        <begin position="1"/>
        <end position="20"/>
    </location>
</feature>
<protein>
    <recommendedName>
        <fullName evidence="6">C3H1-type domain-containing protein</fullName>
    </recommendedName>
</protein>
<proteinExistence type="predicted"/>
<dbReference type="GO" id="GO:0008270">
    <property type="term" value="F:zinc ion binding"/>
    <property type="evidence" value="ECO:0007669"/>
    <property type="project" value="UniProtKB-KW"/>
</dbReference>
<feature type="domain" description="C3H1-type" evidence="6">
    <location>
        <begin position="139"/>
        <end position="171"/>
    </location>
</feature>
<dbReference type="Gene3D" id="4.10.1000.10">
    <property type="entry name" value="Zinc finger, CCCH-type"/>
    <property type="match status" value="1"/>
</dbReference>
<evidence type="ECO:0000259" key="6">
    <source>
        <dbReference type="PROSITE" id="PS50103"/>
    </source>
</evidence>
<accession>A0A2G8RU08</accession>
<gene>
    <name evidence="7" type="ORF">GSI_12851</name>
</gene>
<dbReference type="PANTHER" id="PTHR11224:SF10">
    <property type="entry name" value="IP09428P-RELATED"/>
    <property type="match status" value="1"/>
</dbReference>
<dbReference type="InterPro" id="IPR000571">
    <property type="entry name" value="Znf_CCCH"/>
</dbReference>
<dbReference type="SUPFAM" id="SSF90229">
    <property type="entry name" value="CCCH zinc finger"/>
    <property type="match status" value="2"/>
</dbReference>
<dbReference type="Proteomes" id="UP000230002">
    <property type="component" value="Unassembled WGS sequence"/>
</dbReference>
<dbReference type="AlphaFoldDB" id="A0A2G8RU08"/>
<dbReference type="PROSITE" id="PS50103">
    <property type="entry name" value="ZF_C3H1"/>
    <property type="match status" value="3"/>
</dbReference>
<feature type="zinc finger region" description="C3H1-type" evidence="4">
    <location>
        <begin position="21"/>
        <end position="49"/>
    </location>
</feature>
<feature type="zinc finger region" description="C3H1-type" evidence="4">
    <location>
        <begin position="55"/>
        <end position="82"/>
    </location>
</feature>
<feature type="zinc finger region" description="C3H1-type" evidence="4">
    <location>
        <begin position="139"/>
        <end position="171"/>
    </location>
</feature>
<evidence type="ECO:0000256" key="2">
    <source>
        <dbReference type="ARBA" id="ARBA00022771"/>
    </source>
</evidence>
<keyword evidence="8" id="KW-1185">Reference proteome</keyword>
<dbReference type="GO" id="GO:0000209">
    <property type="term" value="P:protein polyubiquitination"/>
    <property type="evidence" value="ECO:0007669"/>
    <property type="project" value="InterPro"/>
</dbReference>
<feature type="compositionally biased region" description="Low complexity" evidence="5">
    <location>
        <begin position="400"/>
        <end position="419"/>
    </location>
</feature>
<dbReference type="PANTHER" id="PTHR11224">
    <property type="entry name" value="MAKORIN-RELATED"/>
    <property type="match status" value="1"/>
</dbReference>
<feature type="region of interest" description="Disordered" evidence="5">
    <location>
        <begin position="261"/>
        <end position="336"/>
    </location>
</feature>
<sequence>MSNPLNATPNPSPGRSRPVTSKARGICAYYNTKYGCYAGDRCKFLHGQDERLTSYDRSKVCRFYAAGYCIHGDKCWFVHADPGSSSSKPPADFEEENLCAICYDKPTTYGLLGDWLQSCLLSIEGDSRKAEAIEKYKGSMARVKCRHFEQSPPGKRFCPFGNECFFKHENVDGTSYLFQHGADFYMGRRGSRRNESDFEWEHPNDNLEQMLDGIRLVAHMSTRDIQQAILSSVAAFFGRDPMYRLDEGPAREDVIPLVADESEGEEQPPSLQPPQSEEAMANPLSGGLVGPHQAFAGSSTTPRSPVSTATSTLDPDSPIFEPLHLDNLRPLPSGPEEDAAHLERLFRGLEDQQRAIQENVSSSSEPSFPSIVLNTPPSGSTGDEAVQDADPPFMTDGRGRVVWSRRSSSLSRVRATSSSATILPHSKSTIDLTSTQEDSDGGLQQTSPGRGPSSIPRQLVRRRSVPLVGSSAGAEFVTDGRGRVVFASSDR</sequence>
<evidence type="ECO:0000313" key="7">
    <source>
        <dbReference type="EMBL" id="PIL24964.1"/>
    </source>
</evidence>
<keyword evidence="3 4" id="KW-0862">Zinc</keyword>
<dbReference type="GO" id="GO:0061630">
    <property type="term" value="F:ubiquitin protein ligase activity"/>
    <property type="evidence" value="ECO:0007669"/>
    <property type="project" value="InterPro"/>
</dbReference>
<feature type="compositionally biased region" description="Polar residues" evidence="5">
    <location>
        <begin position="296"/>
        <end position="314"/>
    </location>
</feature>
<dbReference type="InterPro" id="IPR036855">
    <property type="entry name" value="Znf_CCCH_sf"/>
</dbReference>
<dbReference type="SMART" id="SM00356">
    <property type="entry name" value="ZnF_C3H1"/>
    <property type="match status" value="3"/>
</dbReference>
<organism evidence="7 8">
    <name type="scientific">Ganoderma sinense ZZ0214-1</name>
    <dbReference type="NCBI Taxonomy" id="1077348"/>
    <lineage>
        <taxon>Eukaryota</taxon>
        <taxon>Fungi</taxon>
        <taxon>Dikarya</taxon>
        <taxon>Basidiomycota</taxon>
        <taxon>Agaricomycotina</taxon>
        <taxon>Agaricomycetes</taxon>
        <taxon>Polyporales</taxon>
        <taxon>Polyporaceae</taxon>
        <taxon>Ganoderma</taxon>
    </lineage>
</organism>
<dbReference type="Pfam" id="PF00642">
    <property type="entry name" value="zf-CCCH"/>
    <property type="match status" value="1"/>
</dbReference>
<feature type="compositionally biased region" description="Low complexity" evidence="5">
    <location>
        <begin position="267"/>
        <end position="278"/>
    </location>
</feature>
<dbReference type="STRING" id="1077348.A0A2G8RU08"/>
<feature type="region of interest" description="Disordered" evidence="5">
    <location>
        <begin position="355"/>
        <end position="463"/>
    </location>
</feature>
<dbReference type="OrthoDB" id="250836at2759"/>
<evidence type="ECO:0000256" key="5">
    <source>
        <dbReference type="SAM" id="MobiDB-lite"/>
    </source>
</evidence>
<evidence type="ECO:0000313" key="8">
    <source>
        <dbReference type="Proteomes" id="UP000230002"/>
    </source>
</evidence>
<keyword evidence="2 4" id="KW-0863">Zinc-finger</keyword>
<comment type="caution">
    <text evidence="7">The sequence shown here is derived from an EMBL/GenBank/DDBJ whole genome shotgun (WGS) entry which is preliminary data.</text>
</comment>
<feature type="compositionally biased region" description="Polar residues" evidence="5">
    <location>
        <begin position="426"/>
        <end position="448"/>
    </location>
</feature>
<evidence type="ECO:0000256" key="3">
    <source>
        <dbReference type="ARBA" id="ARBA00022833"/>
    </source>
</evidence>
<evidence type="ECO:0000256" key="1">
    <source>
        <dbReference type="ARBA" id="ARBA00022723"/>
    </source>
</evidence>
<dbReference type="EMBL" id="AYKW01000056">
    <property type="protein sequence ID" value="PIL24964.1"/>
    <property type="molecule type" value="Genomic_DNA"/>
</dbReference>
<feature type="domain" description="C3H1-type" evidence="6">
    <location>
        <begin position="55"/>
        <end position="82"/>
    </location>
</feature>
<evidence type="ECO:0000256" key="4">
    <source>
        <dbReference type="PROSITE-ProRule" id="PRU00723"/>
    </source>
</evidence>
<dbReference type="InterPro" id="IPR045072">
    <property type="entry name" value="MKRN-like"/>
</dbReference>
<feature type="compositionally biased region" description="Polar residues" evidence="5">
    <location>
        <begin position="372"/>
        <end position="381"/>
    </location>
</feature>
<feature type="domain" description="C3H1-type" evidence="6">
    <location>
        <begin position="21"/>
        <end position="49"/>
    </location>
</feature>
<reference evidence="7 8" key="1">
    <citation type="journal article" date="2015" name="Sci. Rep.">
        <title>Chromosome-level genome map provides insights into diverse defense mechanisms in the medicinal fungus Ganoderma sinense.</title>
        <authorList>
            <person name="Zhu Y."/>
            <person name="Xu J."/>
            <person name="Sun C."/>
            <person name="Zhou S."/>
            <person name="Xu H."/>
            <person name="Nelson D.R."/>
            <person name="Qian J."/>
            <person name="Song J."/>
            <person name="Luo H."/>
            <person name="Xiang L."/>
            <person name="Li Y."/>
            <person name="Xu Z."/>
            <person name="Ji A."/>
            <person name="Wang L."/>
            <person name="Lu S."/>
            <person name="Hayward A."/>
            <person name="Sun W."/>
            <person name="Li X."/>
            <person name="Schwartz D.C."/>
            <person name="Wang Y."/>
            <person name="Chen S."/>
        </authorList>
    </citation>
    <scope>NUCLEOTIDE SEQUENCE [LARGE SCALE GENOMIC DNA]</scope>
    <source>
        <strain evidence="7 8">ZZ0214-1</strain>
    </source>
</reference>
<name>A0A2G8RU08_9APHY</name>